<dbReference type="SUPFAM" id="SSF53822">
    <property type="entry name" value="Periplasmic binding protein-like I"/>
    <property type="match status" value="1"/>
</dbReference>
<dbReference type="Gene3D" id="1.10.260.40">
    <property type="entry name" value="lambda repressor-like DNA-binding domains"/>
    <property type="match status" value="1"/>
</dbReference>
<evidence type="ECO:0000313" key="5">
    <source>
        <dbReference type="EMBL" id="TWS97660.1"/>
    </source>
</evidence>
<keyword evidence="3" id="KW-0804">Transcription</keyword>
<keyword evidence="2" id="KW-0238">DNA-binding</keyword>
<evidence type="ECO:0000313" key="6">
    <source>
        <dbReference type="Proteomes" id="UP000317430"/>
    </source>
</evidence>
<dbReference type="Pfam" id="PF13377">
    <property type="entry name" value="Peripla_BP_3"/>
    <property type="match status" value="1"/>
</dbReference>
<proteinExistence type="predicted"/>
<evidence type="ECO:0000259" key="4">
    <source>
        <dbReference type="PROSITE" id="PS50932"/>
    </source>
</evidence>
<evidence type="ECO:0000256" key="1">
    <source>
        <dbReference type="ARBA" id="ARBA00023015"/>
    </source>
</evidence>
<dbReference type="SUPFAM" id="SSF47413">
    <property type="entry name" value="lambda repressor-like DNA-binding domains"/>
    <property type="match status" value="1"/>
</dbReference>
<dbReference type="AlphaFoldDB" id="A0A5C5SBD3"/>
<evidence type="ECO:0000256" key="3">
    <source>
        <dbReference type="ARBA" id="ARBA00023163"/>
    </source>
</evidence>
<dbReference type="InterPro" id="IPR010982">
    <property type="entry name" value="Lambda_DNA-bd_dom_sf"/>
</dbReference>
<dbReference type="CDD" id="cd01392">
    <property type="entry name" value="HTH_LacI"/>
    <property type="match status" value="1"/>
</dbReference>
<organism evidence="5 6">
    <name type="scientific">Streptococcus cuniculipharyngis</name>
    <dbReference type="NCBI Taxonomy" id="1562651"/>
    <lineage>
        <taxon>Bacteria</taxon>
        <taxon>Bacillati</taxon>
        <taxon>Bacillota</taxon>
        <taxon>Bacilli</taxon>
        <taxon>Lactobacillales</taxon>
        <taxon>Streptococcaceae</taxon>
        <taxon>Streptococcus</taxon>
    </lineage>
</organism>
<reference evidence="5 6" key="1">
    <citation type="submission" date="2019-08" db="EMBL/GenBank/DDBJ databases">
        <authorList>
            <person name="Lei W."/>
        </authorList>
    </citation>
    <scope>NUCLEOTIDE SEQUENCE [LARGE SCALE GENOMIC DNA]</scope>
    <source>
        <strain evidence="5 6">CCUG 66496</strain>
    </source>
</reference>
<dbReference type="Gene3D" id="3.40.50.2300">
    <property type="match status" value="2"/>
</dbReference>
<dbReference type="Pfam" id="PF00356">
    <property type="entry name" value="LacI"/>
    <property type="match status" value="1"/>
</dbReference>
<keyword evidence="1" id="KW-0805">Transcription regulation</keyword>
<dbReference type="PROSITE" id="PS00356">
    <property type="entry name" value="HTH_LACI_1"/>
    <property type="match status" value="1"/>
</dbReference>
<dbReference type="InterPro" id="IPR000843">
    <property type="entry name" value="HTH_LacI"/>
</dbReference>
<protein>
    <submittedName>
        <fullName evidence="5">LacI family transcriptional regulator</fullName>
    </submittedName>
</protein>
<dbReference type="SMART" id="SM00354">
    <property type="entry name" value="HTH_LACI"/>
    <property type="match status" value="1"/>
</dbReference>
<dbReference type="PANTHER" id="PTHR30146">
    <property type="entry name" value="LACI-RELATED TRANSCRIPTIONAL REPRESSOR"/>
    <property type="match status" value="1"/>
</dbReference>
<feature type="domain" description="HTH lacI-type" evidence="4">
    <location>
        <begin position="2"/>
        <end position="56"/>
    </location>
</feature>
<accession>A0A5C5SBD3</accession>
<dbReference type="EMBL" id="VOHL01000003">
    <property type="protein sequence ID" value="TWS97660.1"/>
    <property type="molecule type" value="Genomic_DNA"/>
</dbReference>
<dbReference type="GO" id="GO:0003700">
    <property type="term" value="F:DNA-binding transcription factor activity"/>
    <property type="evidence" value="ECO:0007669"/>
    <property type="project" value="TreeGrafter"/>
</dbReference>
<evidence type="ECO:0000256" key="2">
    <source>
        <dbReference type="ARBA" id="ARBA00023125"/>
    </source>
</evidence>
<dbReference type="OrthoDB" id="9788209at2"/>
<sequence>MVTIRDVAKLAGVSPSTASRVMNDSAMISEATKQRVRQAMKELDYSPNYSARNLVKRHANTIGIVLPVRENQDFLGNNPFFMQLIQGIASVCTEHQFMVSLATGRTEEEMMTNLQNLIRSGHIAKFIFLYSKKNDPVFQFMLEQDVACVVVGQSYGQPTSQVAFVDNDNYRAGQDVATFLLDKGYTQICYAYTDMNELVQADRYAGYEEVMRDHQRPSYAMMLSRVDSEKNEQTLRSFLQKNRQIQAFITCDDAMAIRLQKLFKALKISSRRYAIISFNNSVLAEMAMPSLSSVEIFPMELGQTAARLVLNQTGQEEIAHITHEIIERDSTPNLQQPS</sequence>
<comment type="caution">
    <text evidence="5">The sequence shown here is derived from an EMBL/GenBank/DDBJ whole genome shotgun (WGS) entry which is preliminary data.</text>
</comment>
<dbReference type="PRINTS" id="PR00036">
    <property type="entry name" value="HTHLACI"/>
</dbReference>
<dbReference type="InterPro" id="IPR046335">
    <property type="entry name" value="LacI/GalR-like_sensor"/>
</dbReference>
<dbReference type="RefSeq" id="WP_146567330.1">
    <property type="nucleotide sequence ID" value="NZ_VOHL01000003.1"/>
</dbReference>
<dbReference type="InterPro" id="IPR028082">
    <property type="entry name" value="Peripla_BP_I"/>
</dbReference>
<dbReference type="PROSITE" id="PS50932">
    <property type="entry name" value="HTH_LACI_2"/>
    <property type="match status" value="1"/>
</dbReference>
<name>A0A5C5SBD3_9STRE</name>
<dbReference type="PANTHER" id="PTHR30146:SF109">
    <property type="entry name" value="HTH-TYPE TRANSCRIPTIONAL REGULATOR GALS"/>
    <property type="match status" value="1"/>
</dbReference>
<keyword evidence="6" id="KW-1185">Reference proteome</keyword>
<dbReference type="Proteomes" id="UP000317430">
    <property type="component" value="Unassembled WGS sequence"/>
</dbReference>
<gene>
    <name evidence="5" type="ORF">FRX57_05050</name>
</gene>
<dbReference type="GO" id="GO:0000976">
    <property type="term" value="F:transcription cis-regulatory region binding"/>
    <property type="evidence" value="ECO:0007669"/>
    <property type="project" value="TreeGrafter"/>
</dbReference>
<dbReference type="CDD" id="cd06294">
    <property type="entry name" value="PBP1_MalR-like"/>
    <property type="match status" value="1"/>
</dbReference>